<sequence length="361" mass="42258">MKSILVIVNVIILLNLSCTSVNLKSEKEIVDRWKNLNDNYKQNYRNEHCSVFGTADFRGFDSDERSVYSIDLEGKLLAIPVKIARNSSSIESEEEYLIFRELFYALCGKNNTPTALGDIPYMKMLIKNLQRNFVEKSNLIKGSDTYFLEEELLKNTDYLLSVFNPYENPNISNKYDGAWQKSISEIQFLRKKDYYNNLAKTKYIVSWASPSEFKKEYNRKGQTIELNDYLQFEIQQSRTSNGGNFSIVPFYRDIKWPDEIIKFKPNSLDQAEEILNGVGVFLIIREVKGFFYLERPIDCVYYNRRYVRNKEELTPANIKDCREALDNLKGGNYKAKLLKLEVKKIQYYPKSIFQLAESPNQ</sequence>
<evidence type="ECO:0000313" key="2">
    <source>
        <dbReference type="Proteomes" id="UP000231843"/>
    </source>
</evidence>
<organism evidence="1 2">
    <name type="scientific">Leptospira neocaledonica</name>
    <dbReference type="NCBI Taxonomy" id="2023192"/>
    <lineage>
        <taxon>Bacteria</taxon>
        <taxon>Pseudomonadati</taxon>
        <taxon>Spirochaetota</taxon>
        <taxon>Spirochaetia</taxon>
        <taxon>Leptospirales</taxon>
        <taxon>Leptospiraceae</taxon>
        <taxon>Leptospira</taxon>
    </lineage>
</organism>
<proteinExistence type="predicted"/>
<reference evidence="1 2" key="1">
    <citation type="submission" date="2017-07" db="EMBL/GenBank/DDBJ databases">
        <title>Leptospira spp. isolated from tropical soils.</title>
        <authorList>
            <person name="Thibeaux R."/>
            <person name="Iraola G."/>
            <person name="Ferres I."/>
            <person name="Bierque E."/>
            <person name="Girault D."/>
            <person name="Soupe-Gilbert M.-E."/>
            <person name="Picardeau M."/>
            <person name="Goarant C."/>
        </authorList>
    </citation>
    <scope>NUCLEOTIDE SEQUENCE [LARGE SCALE GENOMIC DNA]</scope>
    <source>
        <strain evidence="1 2">ES4-C-A1</strain>
    </source>
</reference>
<keyword evidence="2" id="KW-1185">Reference proteome</keyword>
<name>A0A2M9ZZH6_9LEPT</name>
<protein>
    <submittedName>
        <fullName evidence="1">Uncharacterized protein</fullName>
    </submittedName>
</protein>
<comment type="caution">
    <text evidence="1">The sequence shown here is derived from an EMBL/GenBank/DDBJ whole genome shotgun (WGS) entry which is preliminary data.</text>
</comment>
<evidence type="ECO:0000313" key="1">
    <source>
        <dbReference type="EMBL" id="PJZ77435.1"/>
    </source>
</evidence>
<dbReference type="EMBL" id="NPEA01000004">
    <property type="protein sequence ID" value="PJZ77435.1"/>
    <property type="molecule type" value="Genomic_DNA"/>
</dbReference>
<gene>
    <name evidence="1" type="ORF">CH365_07570</name>
</gene>
<dbReference type="RefSeq" id="WP_100767986.1">
    <property type="nucleotide sequence ID" value="NZ_NPEA01000004.1"/>
</dbReference>
<dbReference type="AlphaFoldDB" id="A0A2M9ZZH6"/>
<accession>A0A2M9ZZH6</accession>
<dbReference type="Proteomes" id="UP000231843">
    <property type="component" value="Unassembled WGS sequence"/>
</dbReference>